<evidence type="ECO:0000313" key="1">
    <source>
        <dbReference type="EMBL" id="KAG2175352.1"/>
    </source>
</evidence>
<organism evidence="1 2">
    <name type="scientific">Umbelopsis vinacea</name>
    <dbReference type="NCBI Taxonomy" id="44442"/>
    <lineage>
        <taxon>Eukaryota</taxon>
        <taxon>Fungi</taxon>
        <taxon>Fungi incertae sedis</taxon>
        <taxon>Mucoromycota</taxon>
        <taxon>Mucoromycotina</taxon>
        <taxon>Umbelopsidomycetes</taxon>
        <taxon>Umbelopsidales</taxon>
        <taxon>Umbelopsidaceae</taxon>
        <taxon>Umbelopsis</taxon>
    </lineage>
</organism>
<evidence type="ECO:0000313" key="2">
    <source>
        <dbReference type="Proteomes" id="UP000612746"/>
    </source>
</evidence>
<accession>A0A8H7PJV1</accession>
<dbReference type="AlphaFoldDB" id="A0A8H7PJV1"/>
<keyword evidence="2" id="KW-1185">Reference proteome</keyword>
<proteinExistence type="predicted"/>
<dbReference type="Proteomes" id="UP000612746">
    <property type="component" value="Unassembled WGS sequence"/>
</dbReference>
<dbReference type="OrthoDB" id="449091at2759"/>
<name>A0A8H7PJV1_9FUNG</name>
<protein>
    <submittedName>
        <fullName evidence="1">Uncharacterized protein</fullName>
    </submittedName>
</protein>
<comment type="caution">
    <text evidence="1">The sequence shown here is derived from an EMBL/GenBank/DDBJ whole genome shotgun (WGS) entry which is preliminary data.</text>
</comment>
<sequence>MKNSGLSSSIERPPHGPLHRIYETLGPLTVLVPPDSKLLYQTALQITHDWTLYGNGDAVILQAAENLPDSNLIFLGGPEQNNMTAQFLASCVSDIDISSNEIKVGEYRYTLPGTGIIFHQPWQQRHMAIVIAGIDGSGFSSAAQLLPKRTGMVVSDWGKRFSVHC</sequence>
<gene>
    <name evidence="1" type="ORF">INT44_007840</name>
</gene>
<reference evidence="1" key="1">
    <citation type="submission" date="2020-12" db="EMBL/GenBank/DDBJ databases">
        <title>Metabolic potential, ecology and presence of endohyphal bacteria is reflected in genomic diversity of Mucoromycotina.</title>
        <authorList>
            <person name="Muszewska A."/>
            <person name="Okrasinska A."/>
            <person name="Steczkiewicz K."/>
            <person name="Drgas O."/>
            <person name="Orlowska M."/>
            <person name="Perlinska-Lenart U."/>
            <person name="Aleksandrzak-Piekarczyk T."/>
            <person name="Szatraj K."/>
            <person name="Zielenkiewicz U."/>
            <person name="Pilsyk S."/>
            <person name="Malc E."/>
            <person name="Mieczkowski P."/>
            <person name="Kruszewska J.S."/>
            <person name="Biernat P."/>
            <person name="Pawlowska J."/>
        </authorList>
    </citation>
    <scope>NUCLEOTIDE SEQUENCE</scope>
    <source>
        <strain evidence="1">WA0000051536</strain>
    </source>
</reference>
<dbReference type="EMBL" id="JAEPRA010000015">
    <property type="protein sequence ID" value="KAG2175352.1"/>
    <property type="molecule type" value="Genomic_DNA"/>
</dbReference>